<proteinExistence type="predicted"/>
<gene>
    <name evidence="1" type="primary">22</name>
    <name evidence="1" type="ORF">PBI_DYLAN_22</name>
</gene>
<dbReference type="EMBL" id="KF024730">
    <property type="protein sequence ID" value="AGT20652.1"/>
    <property type="molecule type" value="Genomic_DNA"/>
</dbReference>
<name>S5ZH42_9CAUD</name>
<dbReference type="GeneID" id="16836246"/>
<accession>S5ZH42</accession>
<reference evidence="2" key="1">
    <citation type="submission" date="2013-05" db="EMBL/GenBank/DDBJ databases">
        <authorList>
            <person name="Munsamy V."/>
            <person name="Jalloh C.S."/>
            <person name="Khambule S.L."/>
            <person name="Mkhwanazi S.M."/>
            <person name="Pillay K."/>
            <person name="Wellmann A.L."/>
            <person name="Zikalala T.S."/>
            <person name="Pillay B."/>
            <person name="Larsen M.H."/>
            <person name="Jacobs W.Jr."/>
            <person name="Rubin E.J."/>
            <person name="Kasprowicz V.O."/>
            <person name="Bishai W.R."/>
            <person name="Bowman C.A."/>
            <person name="Russell D.A."/>
            <person name="Jacobs-Sera D."/>
            <person name="Hendrix R.W."/>
            <person name="Hatfull G.F."/>
        </authorList>
    </citation>
    <scope>NUCLEOTIDE SEQUENCE [LARGE SCALE GENOMIC DNA]</scope>
</reference>
<organism evidence="1 2">
    <name type="scientific">Mycobacterium phage Dylan</name>
    <dbReference type="NCBI Taxonomy" id="1340831"/>
    <lineage>
        <taxon>Viruses</taxon>
        <taxon>Duplodnaviria</taxon>
        <taxon>Heunggongvirae</taxon>
        <taxon>Uroviricota</taxon>
        <taxon>Caudoviricetes</taxon>
        <taxon>Corndogvirus</taxon>
        <taxon>Corndogvirus firecracker</taxon>
    </lineage>
</organism>
<evidence type="ECO:0000313" key="1">
    <source>
        <dbReference type="EMBL" id="AGT20652.1"/>
    </source>
</evidence>
<dbReference type="Proteomes" id="UP000015923">
    <property type="component" value="Segment"/>
</dbReference>
<dbReference type="KEGG" id="vg:16836246"/>
<protein>
    <submittedName>
        <fullName evidence="1">Uncharacterized protein</fullName>
    </submittedName>
</protein>
<evidence type="ECO:0000313" key="2">
    <source>
        <dbReference type="Proteomes" id="UP000015923"/>
    </source>
</evidence>
<dbReference type="RefSeq" id="YP_008530586.1">
    <property type="nucleotide sequence ID" value="NC_022325.1"/>
</dbReference>
<sequence length="130" mass="13548">MSPELRAVLTEALGRSYYRIVGSSSDCRVDPGEILADAILSLSGVAVIQLPPVITDEWGDQHVDVPIHGQKTMGELRIEPPSESFRNPGTVLPGRIRDVAIPMPVSVLDAPGLAAGILAAAAVVAAGEEA</sequence>